<keyword evidence="3" id="KW-0032">Aminotransferase</keyword>
<dbReference type="EMBL" id="JADGJQ010000107">
    <property type="protein sequence ID" value="KAJ3169405.1"/>
    <property type="molecule type" value="Genomic_DNA"/>
</dbReference>
<dbReference type="Proteomes" id="UP001212152">
    <property type="component" value="Unassembled WGS sequence"/>
</dbReference>
<proteinExistence type="inferred from homology"/>
<dbReference type="GO" id="GO:0008483">
    <property type="term" value="F:transaminase activity"/>
    <property type="evidence" value="ECO:0007669"/>
    <property type="project" value="UniProtKB-KW"/>
</dbReference>
<evidence type="ECO:0000256" key="3">
    <source>
        <dbReference type="ARBA" id="ARBA00022576"/>
    </source>
</evidence>
<comment type="cofactor">
    <cofactor evidence="1">
        <name>pyridoxal 5'-phosphate</name>
        <dbReference type="ChEBI" id="CHEBI:597326"/>
    </cofactor>
</comment>
<feature type="domain" description="Aminotransferase class I/classII large" evidence="6">
    <location>
        <begin position="29"/>
        <end position="365"/>
    </location>
</feature>
<evidence type="ECO:0000256" key="5">
    <source>
        <dbReference type="ARBA" id="ARBA00022898"/>
    </source>
</evidence>
<dbReference type="InterPro" id="IPR015421">
    <property type="entry name" value="PyrdxlP-dep_Trfase_major"/>
</dbReference>
<evidence type="ECO:0000313" key="8">
    <source>
        <dbReference type="Proteomes" id="UP001212152"/>
    </source>
</evidence>
<evidence type="ECO:0000259" key="6">
    <source>
        <dbReference type="Pfam" id="PF00155"/>
    </source>
</evidence>
<evidence type="ECO:0000256" key="4">
    <source>
        <dbReference type="ARBA" id="ARBA00022679"/>
    </source>
</evidence>
<reference evidence="7" key="1">
    <citation type="submission" date="2020-05" db="EMBL/GenBank/DDBJ databases">
        <title>Phylogenomic resolution of chytrid fungi.</title>
        <authorList>
            <person name="Stajich J.E."/>
            <person name="Amses K."/>
            <person name="Simmons R."/>
            <person name="Seto K."/>
            <person name="Myers J."/>
            <person name="Bonds A."/>
            <person name="Quandt C.A."/>
            <person name="Barry K."/>
            <person name="Liu P."/>
            <person name="Grigoriev I."/>
            <person name="Longcore J.E."/>
            <person name="James T.Y."/>
        </authorList>
    </citation>
    <scope>NUCLEOTIDE SEQUENCE</scope>
    <source>
        <strain evidence="7">JEL0379</strain>
    </source>
</reference>
<dbReference type="GO" id="GO:0006520">
    <property type="term" value="P:amino acid metabolic process"/>
    <property type="evidence" value="ECO:0007669"/>
    <property type="project" value="InterPro"/>
</dbReference>
<dbReference type="PANTHER" id="PTHR46383:SF1">
    <property type="entry name" value="ASPARTATE AMINOTRANSFERASE"/>
    <property type="match status" value="1"/>
</dbReference>
<keyword evidence="4" id="KW-0808">Transferase</keyword>
<dbReference type="InterPro" id="IPR015424">
    <property type="entry name" value="PyrdxlP-dep_Trfase"/>
</dbReference>
<protein>
    <recommendedName>
        <fullName evidence="6">Aminotransferase class I/classII large domain-containing protein</fullName>
    </recommendedName>
</protein>
<accession>A0AAD5TCL9</accession>
<comment type="similarity">
    <text evidence="2">Belongs to the class-I pyridoxal-phosphate-dependent aminotransferase family.</text>
</comment>
<comment type="caution">
    <text evidence="7">The sequence shown here is derived from an EMBL/GenBank/DDBJ whole genome shotgun (WGS) entry which is preliminary data.</text>
</comment>
<dbReference type="PANTHER" id="PTHR46383">
    <property type="entry name" value="ASPARTATE AMINOTRANSFERASE"/>
    <property type="match status" value="1"/>
</dbReference>
<evidence type="ECO:0000256" key="1">
    <source>
        <dbReference type="ARBA" id="ARBA00001933"/>
    </source>
</evidence>
<dbReference type="GO" id="GO:0030170">
    <property type="term" value="F:pyridoxal phosphate binding"/>
    <property type="evidence" value="ECO:0007669"/>
    <property type="project" value="InterPro"/>
</dbReference>
<name>A0AAD5TCL9_9FUNG</name>
<evidence type="ECO:0000313" key="7">
    <source>
        <dbReference type="EMBL" id="KAJ3169405.1"/>
    </source>
</evidence>
<dbReference type="InterPro" id="IPR050596">
    <property type="entry name" value="AspAT/PAT-like"/>
</dbReference>
<gene>
    <name evidence="7" type="ORF">HDU87_000627</name>
</gene>
<dbReference type="Pfam" id="PF00155">
    <property type="entry name" value="Aminotran_1_2"/>
    <property type="match status" value="1"/>
</dbReference>
<keyword evidence="5" id="KW-0663">Pyridoxal phosphate</keyword>
<dbReference type="AlphaFoldDB" id="A0AAD5TCL9"/>
<organism evidence="7 8">
    <name type="scientific">Geranomyces variabilis</name>
    <dbReference type="NCBI Taxonomy" id="109894"/>
    <lineage>
        <taxon>Eukaryota</taxon>
        <taxon>Fungi</taxon>
        <taxon>Fungi incertae sedis</taxon>
        <taxon>Chytridiomycota</taxon>
        <taxon>Chytridiomycota incertae sedis</taxon>
        <taxon>Chytridiomycetes</taxon>
        <taxon>Spizellomycetales</taxon>
        <taxon>Powellomycetaceae</taxon>
        <taxon>Geranomyces</taxon>
    </lineage>
</organism>
<dbReference type="CDD" id="cd00609">
    <property type="entry name" value="AAT_like"/>
    <property type="match status" value="1"/>
</dbReference>
<keyword evidence="8" id="KW-1185">Reference proteome</keyword>
<evidence type="ECO:0000256" key="2">
    <source>
        <dbReference type="ARBA" id="ARBA00007441"/>
    </source>
</evidence>
<sequence>MPSAKAPVPRFSTMRDIFDALCRPGASPCINLAAGMVELPPPAKLTELASELFLKQRVAELSSIENPHMYRSRLGDAVFAEAVQLLQERLYTKATYSLDKILVTNGVSGAVSSTLAMIAGRPRGQRPLRCGLFVPFYTYHQEAIKTMLPVDTEIVYMPLHDDMSFDFEALEREAPGLDFVAFSNPGNPSCHALTEQEVREFERIAAANPSMIVFSDEIYADIMYDGKFHTFGPSSPSNILVARGFSKILSVGSWRLAYVLGQPAILREVATAHDRIFVGANITQMAVGLYIRDHFDEFLEHIRTFNVTLCDNADLIIGAFEEHLGWTAIPGQGSMYRLIRHDRATDDEAFDLLVEKCAIAVVPGSLLAPPPGNKVAGNESTILVGICDMRAAQISSNADVRHPQPLLGVSP</sequence>
<dbReference type="Gene3D" id="3.40.640.10">
    <property type="entry name" value="Type I PLP-dependent aspartate aminotransferase-like (Major domain)"/>
    <property type="match status" value="1"/>
</dbReference>
<dbReference type="InterPro" id="IPR004839">
    <property type="entry name" value="Aminotransferase_I/II_large"/>
</dbReference>
<dbReference type="SUPFAM" id="SSF53383">
    <property type="entry name" value="PLP-dependent transferases"/>
    <property type="match status" value="1"/>
</dbReference>